<keyword evidence="6" id="KW-0411">Iron-sulfur</keyword>
<evidence type="ECO:0000259" key="8">
    <source>
        <dbReference type="PROSITE" id="PS51384"/>
    </source>
</evidence>
<organism evidence="9 10">
    <name type="scientific">Bradyrhizobium macuxiense</name>
    <dbReference type="NCBI Taxonomy" id="1755647"/>
    <lineage>
        <taxon>Bacteria</taxon>
        <taxon>Pseudomonadati</taxon>
        <taxon>Pseudomonadota</taxon>
        <taxon>Alphaproteobacteria</taxon>
        <taxon>Hyphomicrobiales</taxon>
        <taxon>Nitrobacteraceae</taxon>
        <taxon>Bradyrhizobium</taxon>
    </lineage>
</organism>
<keyword evidence="5" id="KW-0408">Iron</keyword>
<feature type="domain" description="2Fe-2S ferredoxin-type" evidence="7">
    <location>
        <begin position="246"/>
        <end position="331"/>
    </location>
</feature>
<dbReference type="Proteomes" id="UP000321304">
    <property type="component" value="Unassembled WGS sequence"/>
</dbReference>
<keyword evidence="3" id="KW-0479">Metal-binding</keyword>
<evidence type="ECO:0000256" key="2">
    <source>
        <dbReference type="ARBA" id="ARBA00022714"/>
    </source>
</evidence>
<dbReference type="SUPFAM" id="SSF63380">
    <property type="entry name" value="Riboflavin synthase domain-like"/>
    <property type="match status" value="1"/>
</dbReference>
<dbReference type="GO" id="GO:0016491">
    <property type="term" value="F:oxidoreductase activity"/>
    <property type="evidence" value="ECO:0007669"/>
    <property type="project" value="UniProtKB-KW"/>
</dbReference>
<dbReference type="GO" id="GO:0046872">
    <property type="term" value="F:metal ion binding"/>
    <property type="evidence" value="ECO:0007669"/>
    <property type="project" value="UniProtKB-KW"/>
</dbReference>
<comment type="caution">
    <text evidence="9">The sequence shown here is derived from an EMBL/GenBank/DDBJ whole genome shotgun (WGS) entry which is preliminary data.</text>
</comment>
<evidence type="ECO:0000256" key="4">
    <source>
        <dbReference type="ARBA" id="ARBA00023002"/>
    </source>
</evidence>
<keyword evidence="1" id="KW-0285">Flavoprotein</keyword>
<dbReference type="CDD" id="cd06185">
    <property type="entry name" value="PDR_like"/>
    <property type="match status" value="1"/>
</dbReference>
<dbReference type="Gene3D" id="3.10.20.30">
    <property type="match status" value="1"/>
</dbReference>
<reference evidence="9 10" key="1">
    <citation type="submission" date="2019-06" db="EMBL/GenBank/DDBJ databases">
        <title>Genomic Encyclopedia of Type Strains, Phase IV (KMG-V): Genome sequencing to study the core and pangenomes of soil and plant-associated prokaryotes.</title>
        <authorList>
            <person name="Whitman W."/>
        </authorList>
    </citation>
    <scope>NUCLEOTIDE SEQUENCE [LARGE SCALE GENOMIC DNA]</scope>
    <source>
        <strain evidence="9 10">BR 10355</strain>
    </source>
</reference>
<dbReference type="RefSeq" id="WP_208764138.1">
    <property type="nucleotide sequence ID" value="NZ_VITY01000033.1"/>
</dbReference>
<keyword evidence="10" id="KW-1185">Reference proteome</keyword>
<evidence type="ECO:0000256" key="5">
    <source>
        <dbReference type="ARBA" id="ARBA00023004"/>
    </source>
</evidence>
<feature type="domain" description="FAD-binding FR-type" evidence="8">
    <location>
        <begin position="17"/>
        <end position="119"/>
    </location>
</feature>
<dbReference type="InterPro" id="IPR050415">
    <property type="entry name" value="MRET"/>
</dbReference>
<dbReference type="InterPro" id="IPR001041">
    <property type="entry name" value="2Fe-2S_ferredoxin-type"/>
</dbReference>
<dbReference type="InterPro" id="IPR036010">
    <property type="entry name" value="2Fe-2S_ferredoxin-like_sf"/>
</dbReference>
<dbReference type="EMBL" id="VITY01000033">
    <property type="protein sequence ID" value="TWB85997.1"/>
    <property type="molecule type" value="Genomic_DNA"/>
</dbReference>
<evidence type="ECO:0000256" key="3">
    <source>
        <dbReference type="ARBA" id="ARBA00022723"/>
    </source>
</evidence>
<evidence type="ECO:0000313" key="10">
    <source>
        <dbReference type="Proteomes" id="UP000321304"/>
    </source>
</evidence>
<evidence type="ECO:0000259" key="7">
    <source>
        <dbReference type="PROSITE" id="PS51085"/>
    </source>
</evidence>
<dbReference type="InterPro" id="IPR039261">
    <property type="entry name" value="FNR_nucleotide-bd"/>
</dbReference>
<dbReference type="InterPro" id="IPR012675">
    <property type="entry name" value="Beta-grasp_dom_sf"/>
</dbReference>
<dbReference type="CDD" id="cd00207">
    <property type="entry name" value="fer2"/>
    <property type="match status" value="1"/>
</dbReference>
<dbReference type="PANTHER" id="PTHR47354:SF1">
    <property type="entry name" value="CARNITINE MONOOXYGENASE REDUCTASE SUBUNIT"/>
    <property type="match status" value="1"/>
</dbReference>
<dbReference type="PANTHER" id="PTHR47354">
    <property type="entry name" value="NADH OXIDOREDUCTASE HCR"/>
    <property type="match status" value="1"/>
</dbReference>
<dbReference type="PROSITE" id="PS51384">
    <property type="entry name" value="FAD_FR"/>
    <property type="match status" value="1"/>
</dbReference>
<keyword evidence="2" id="KW-0001">2Fe-2S</keyword>
<dbReference type="PRINTS" id="PR00409">
    <property type="entry name" value="PHDIOXRDTASE"/>
</dbReference>
<dbReference type="PROSITE" id="PS51085">
    <property type="entry name" value="2FE2S_FER_2"/>
    <property type="match status" value="1"/>
</dbReference>
<dbReference type="SUPFAM" id="SSF52343">
    <property type="entry name" value="Ferredoxin reductase-like, C-terminal NADP-linked domain"/>
    <property type="match status" value="1"/>
</dbReference>
<dbReference type="InterPro" id="IPR017938">
    <property type="entry name" value="Riboflavin_synthase-like_b-brl"/>
</dbReference>
<evidence type="ECO:0000313" key="9">
    <source>
        <dbReference type="EMBL" id="TWB85997.1"/>
    </source>
</evidence>
<sequence>MIAADTDDPGPELRMRSGNLNAIVRRICVEARDTISIDLRPADQNLFPAFDAGAHIGLHLPNGIVRNYSLVNAPQERDRYLLGVLRSRVSRGGSSFIHESLREGDRLIITYPRNNFRLDESGERYVLIAGGIGVTPIYCMAQRLLSLGKCVEMLYCCRSRKHAAWLRSIESLDIPLTLHFDAEQGGPLNLGAFMAGRDHETRYYCCGPTQMLGDFERTSAQYGYPHAHIERFEADPVLSRNDNPGYDVLLARSGRLVHVEPGARLLDALLRAGVDVPFSCVQGFCGSCEVAVLDGKIHHRDSVLSEAERVRGRSLMTCVSSCDGGRLILDC</sequence>
<dbReference type="GO" id="GO:0051537">
    <property type="term" value="F:2 iron, 2 sulfur cluster binding"/>
    <property type="evidence" value="ECO:0007669"/>
    <property type="project" value="UniProtKB-KW"/>
</dbReference>
<name>A0A560KS35_9BRAD</name>
<dbReference type="SUPFAM" id="SSF54292">
    <property type="entry name" value="2Fe-2S ferredoxin-like"/>
    <property type="match status" value="1"/>
</dbReference>
<evidence type="ECO:0000256" key="6">
    <source>
        <dbReference type="ARBA" id="ARBA00023014"/>
    </source>
</evidence>
<keyword evidence="4" id="KW-0560">Oxidoreductase</keyword>
<dbReference type="Pfam" id="PF00111">
    <property type="entry name" value="Fer2"/>
    <property type="match status" value="1"/>
</dbReference>
<accession>A0A560KS35</accession>
<dbReference type="Gene3D" id="3.40.50.80">
    <property type="entry name" value="Nucleotide-binding domain of ferredoxin-NADP reductase (FNR) module"/>
    <property type="match status" value="1"/>
</dbReference>
<dbReference type="InterPro" id="IPR017927">
    <property type="entry name" value="FAD-bd_FR_type"/>
</dbReference>
<dbReference type="PROSITE" id="PS00197">
    <property type="entry name" value="2FE2S_FER_1"/>
    <property type="match status" value="1"/>
</dbReference>
<evidence type="ECO:0000256" key="1">
    <source>
        <dbReference type="ARBA" id="ARBA00022630"/>
    </source>
</evidence>
<proteinExistence type="predicted"/>
<dbReference type="InterPro" id="IPR006058">
    <property type="entry name" value="2Fe2S_fd_BS"/>
</dbReference>
<dbReference type="AlphaFoldDB" id="A0A560KS35"/>
<protein>
    <submittedName>
        <fullName evidence="9">Ferredoxin-NADP reductase</fullName>
    </submittedName>
</protein>
<dbReference type="Gene3D" id="2.40.30.10">
    <property type="entry name" value="Translation factors"/>
    <property type="match status" value="1"/>
</dbReference>
<gene>
    <name evidence="9" type="ORF">FBZ93_1336</name>
</gene>